<dbReference type="GO" id="GO:0005436">
    <property type="term" value="F:sodium:phosphate symporter activity"/>
    <property type="evidence" value="ECO:0007669"/>
    <property type="project" value="InterPro"/>
</dbReference>
<keyword evidence="2" id="KW-1003">Cell membrane</keyword>
<feature type="coiled-coil region" evidence="6">
    <location>
        <begin position="326"/>
        <end position="353"/>
    </location>
</feature>
<sequence length="492" mass="52391">MRFLAGLALFFLGLYLISEALSAWKGRRRLLSRGLGSPGGSLFYGLVLGALSGSGSGLGLLALALLEVGVLGHGQAALLALSATAGAGVWVGFLALAREGAQEALLALGLPLYLVPAWRPGAFFFLGLGLLFLGFGEMGAGLGPALAWAREVRGVGAGYLAGLLLGGLLGSANAVAALALLLSGGLSPGVAVGLVLGAGVGTTATFFWAALGGRGEALRLGVPLLLHRLFLSLFLLPFSRLFPENVLAWHLGSHLVYTLLYWPLSGFWGRVGEGLFPRRRVAPKYLRWEALESPLLAQALARRELARVADAVRGMLVQALRVLSQEEGGEASLRELEDKVDALTRELVLYTSELASRTQDEKAVKLFMAASELEHLGDLVRRVVRLAERLWAQGLRFSPEGKEDLLLAASRVLSRLERLGAALATGEKALAEEVVREEGGTFFQALKRAHLHRLEAGWAESRASTLTHLDILLTLEEVDQGVVRLAQLALEL</sequence>
<evidence type="ECO:0000256" key="3">
    <source>
        <dbReference type="ARBA" id="ARBA00022692"/>
    </source>
</evidence>
<dbReference type="InterPro" id="IPR003841">
    <property type="entry name" value="Na/Pi_transpt"/>
</dbReference>
<feature type="transmembrane region" description="Helical" evidence="7">
    <location>
        <begin position="42"/>
        <end position="66"/>
    </location>
</feature>
<reference evidence="9" key="1">
    <citation type="journal article" date="2020" name="mSystems">
        <title>Genome- and Community-Level Interaction Insights into Carbon Utilization and Element Cycling Functions of Hydrothermarchaeota in Hydrothermal Sediment.</title>
        <authorList>
            <person name="Zhou Z."/>
            <person name="Liu Y."/>
            <person name="Xu W."/>
            <person name="Pan J."/>
            <person name="Luo Z.H."/>
            <person name="Li M."/>
        </authorList>
    </citation>
    <scope>NUCLEOTIDE SEQUENCE [LARGE SCALE GENOMIC DNA]</scope>
    <source>
        <strain evidence="9">SpSt-246</strain>
    </source>
</reference>
<evidence type="ECO:0000256" key="4">
    <source>
        <dbReference type="ARBA" id="ARBA00022989"/>
    </source>
</evidence>
<dbReference type="InterPro" id="IPR026022">
    <property type="entry name" value="PhoU_dom"/>
</dbReference>
<dbReference type="GO" id="GO:0005886">
    <property type="term" value="C:plasma membrane"/>
    <property type="evidence" value="ECO:0007669"/>
    <property type="project" value="UniProtKB-SubCell"/>
</dbReference>
<comment type="caution">
    <text evidence="9">The sequence shown here is derived from an EMBL/GenBank/DDBJ whole genome shotgun (WGS) entry which is preliminary data.</text>
</comment>
<evidence type="ECO:0000256" key="2">
    <source>
        <dbReference type="ARBA" id="ARBA00022475"/>
    </source>
</evidence>
<dbReference type="EMBL" id="DSKL01000233">
    <property type="protein sequence ID" value="HEH82498.1"/>
    <property type="molecule type" value="Genomic_DNA"/>
</dbReference>
<comment type="subcellular location">
    <subcellularLocation>
        <location evidence="1">Cell membrane</location>
        <topology evidence="1">Multi-pass membrane protein</topology>
    </subcellularLocation>
</comment>
<dbReference type="Pfam" id="PF02690">
    <property type="entry name" value="Na_Pi_cotrans"/>
    <property type="match status" value="1"/>
</dbReference>
<name>A0A7C2C207_9DEIN</name>
<dbReference type="GO" id="GO:0044341">
    <property type="term" value="P:sodium-dependent phosphate transport"/>
    <property type="evidence" value="ECO:0007669"/>
    <property type="project" value="InterPro"/>
</dbReference>
<dbReference type="Gene3D" id="1.20.58.220">
    <property type="entry name" value="Phosphate transport system protein phou homolog 2, domain 2"/>
    <property type="match status" value="1"/>
</dbReference>
<dbReference type="InterPro" id="IPR038078">
    <property type="entry name" value="PhoU-like_sf"/>
</dbReference>
<feature type="transmembrane region" description="Helical" evidence="7">
    <location>
        <begin position="188"/>
        <end position="210"/>
    </location>
</feature>
<evidence type="ECO:0000256" key="7">
    <source>
        <dbReference type="SAM" id="Phobius"/>
    </source>
</evidence>
<feature type="transmembrane region" description="Helical" evidence="7">
    <location>
        <begin position="157"/>
        <end position="182"/>
    </location>
</feature>
<evidence type="ECO:0000256" key="6">
    <source>
        <dbReference type="SAM" id="Coils"/>
    </source>
</evidence>
<proteinExistence type="predicted"/>
<accession>A0A7C2C207</accession>
<dbReference type="SUPFAM" id="SSF109755">
    <property type="entry name" value="PhoU-like"/>
    <property type="match status" value="1"/>
</dbReference>
<gene>
    <name evidence="9" type="ORF">ENP73_05840</name>
</gene>
<keyword evidence="4 7" id="KW-1133">Transmembrane helix</keyword>
<feature type="transmembrane region" description="Helical" evidence="7">
    <location>
        <begin position="78"/>
        <end position="97"/>
    </location>
</feature>
<evidence type="ECO:0000313" key="9">
    <source>
        <dbReference type="EMBL" id="HEH82498.1"/>
    </source>
</evidence>
<evidence type="ECO:0000256" key="5">
    <source>
        <dbReference type="ARBA" id="ARBA00023136"/>
    </source>
</evidence>
<dbReference type="AlphaFoldDB" id="A0A7C2C207"/>
<keyword evidence="3 7" id="KW-0812">Transmembrane</keyword>
<evidence type="ECO:0000259" key="8">
    <source>
        <dbReference type="Pfam" id="PF01895"/>
    </source>
</evidence>
<dbReference type="Pfam" id="PF01895">
    <property type="entry name" value="PhoU"/>
    <property type="match status" value="1"/>
</dbReference>
<feature type="domain" description="PhoU" evidence="8">
    <location>
        <begin position="306"/>
        <end position="385"/>
    </location>
</feature>
<keyword evidence="5 7" id="KW-0472">Membrane</keyword>
<organism evidence="9">
    <name type="scientific">Thermus islandicus</name>
    <dbReference type="NCBI Taxonomy" id="540988"/>
    <lineage>
        <taxon>Bacteria</taxon>
        <taxon>Thermotogati</taxon>
        <taxon>Deinococcota</taxon>
        <taxon>Deinococci</taxon>
        <taxon>Thermales</taxon>
        <taxon>Thermaceae</taxon>
        <taxon>Thermus</taxon>
    </lineage>
</organism>
<feature type="transmembrane region" description="Helical" evidence="7">
    <location>
        <begin position="117"/>
        <end position="136"/>
    </location>
</feature>
<keyword evidence="6" id="KW-0175">Coiled coil</keyword>
<protein>
    <submittedName>
        <fullName evidence="9">Na/Pi cotransporter family protein</fullName>
    </submittedName>
</protein>
<evidence type="ECO:0000256" key="1">
    <source>
        <dbReference type="ARBA" id="ARBA00004651"/>
    </source>
</evidence>